<name>A0A0A9HQQ4_ARUDO</name>
<dbReference type="EMBL" id="GBRH01162648">
    <property type="protein sequence ID" value="JAE35248.1"/>
    <property type="molecule type" value="Transcribed_RNA"/>
</dbReference>
<accession>A0A0A9HQQ4</accession>
<reference evidence="1" key="2">
    <citation type="journal article" date="2015" name="Data Brief">
        <title>Shoot transcriptome of the giant reed, Arundo donax.</title>
        <authorList>
            <person name="Barrero R.A."/>
            <person name="Guerrero F.D."/>
            <person name="Moolhuijzen P."/>
            <person name="Goolsby J.A."/>
            <person name="Tidwell J."/>
            <person name="Bellgard S.E."/>
            <person name="Bellgard M.I."/>
        </authorList>
    </citation>
    <scope>NUCLEOTIDE SEQUENCE</scope>
    <source>
        <tissue evidence="1">Shoot tissue taken approximately 20 cm above the soil surface</tissue>
    </source>
</reference>
<organism evidence="1">
    <name type="scientific">Arundo donax</name>
    <name type="common">Giant reed</name>
    <name type="synonym">Donax arundinaceus</name>
    <dbReference type="NCBI Taxonomy" id="35708"/>
    <lineage>
        <taxon>Eukaryota</taxon>
        <taxon>Viridiplantae</taxon>
        <taxon>Streptophyta</taxon>
        <taxon>Embryophyta</taxon>
        <taxon>Tracheophyta</taxon>
        <taxon>Spermatophyta</taxon>
        <taxon>Magnoliopsida</taxon>
        <taxon>Liliopsida</taxon>
        <taxon>Poales</taxon>
        <taxon>Poaceae</taxon>
        <taxon>PACMAD clade</taxon>
        <taxon>Arundinoideae</taxon>
        <taxon>Arundineae</taxon>
        <taxon>Arundo</taxon>
    </lineage>
</organism>
<protein>
    <submittedName>
        <fullName evidence="1">Uncharacterized protein</fullName>
    </submittedName>
</protein>
<sequence>MLIFTQHYNTYGMGNIATTIFSLQQQLWVPVVLLFGPALHLAPLVCLGSPRPRRPCSSCSFSSQVAYSQHSSGLFLPHKSTPIPHRSLYSPSPRGPHLTCLVRDGRRDLAYPIVDCPRSCCRSAR</sequence>
<reference evidence="1" key="1">
    <citation type="submission" date="2014-09" db="EMBL/GenBank/DDBJ databases">
        <authorList>
            <person name="Magalhaes I.L.F."/>
            <person name="Oliveira U."/>
            <person name="Santos F.R."/>
            <person name="Vidigal T.H.D.A."/>
            <person name="Brescovit A.D."/>
            <person name="Santos A.J."/>
        </authorList>
    </citation>
    <scope>NUCLEOTIDE SEQUENCE</scope>
    <source>
        <tissue evidence="1">Shoot tissue taken approximately 20 cm above the soil surface</tissue>
    </source>
</reference>
<evidence type="ECO:0000313" key="1">
    <source>
        <dbReference type="EMBL" id="JAE35248.1"/>
    </source>
</evidence>
<proteinExistence type="predicted"/>
<dbReference type="AlphaFoldDB" id="A0A0A9HQQ4"/>